<evidence type="ECO:0000256" key="7">
    <source>
        <dbReference type="ARBA" id="ARBA00023125"/>
    </source>
</evidence>
<accession>A0A2X2WHG4</accession>
<dbReference type="Gene3D" id="3.40.50.300">
    <property type="entry name" value="P-loop containing nucleotide triphosphate hydrolases"/>
    <property type="match status" value="1"/>
</dbReference>
<dbReference type="PANTHER" id="PTHR30153">
    <property type="entry name" value="REPLICATIVE DNA HELICASE DNAB"/>
    <property type="match status" value="1"/>
</dbReference>
<dbReference type="GO" id="GO:0016887">
    <property type="term" value="F:ATP hydrolysis activity"/>
    <property type="evidence" value="ECO:0007669"/>
    <property type="project" value="RHEA"/>
</dbReference>
<feature type="domain" description="SF4 helicase" evidence="11">
    <location>
        <begin position="165"/>
        <end position="445"/>
    </location>
</feature>
<dbReference type="EMBL" id="UAWC01000024">
    <property type="protein sequence ID" value="SQB35485.1"/>
    <property type="molecule type" value="Genomic_DNA"/>
</dbReference>
<comment type="similarity">
    <text evidence="1">Belongs to the helicase family. DnaB subfamily.</text>
</comment>
<evidence type="ECO:0000256" key="8">
    <source>
        <dbReference type="ARBA" id="ARBA00023235"/>
    </source>
</evidence>
<dbReference type="SUPFAM" id="SSF52540">
    <property type="entry name" value="P-loop containing nucleoside triphosphate hydrolases"/>
    <property type="match status" value="1"/>
</dbReference>
<dbReference type="GO" id="GO:0003677">
    <property type="term" value="F:DNA binding"/>
    <property type="evidence" value="ECO:0007669"/>
    <property type="project" value="UniProtKB-KW"/>
</dbReference>
<dbReference type="InterPro" id="IPR007693">
    <property type="entry name" value="DNA_helicase_DnaB-like_N"/>
</dbReference>
<dbReference type="Pfam" id="PF03796">
    <property type="entry name" value="DnaB_C"/>
    <property type="match status" value="1"/>
</dbReference>
<proteinExistence type="inferred from homology"/>
<sequence>MISIDTKENEIAILSLMLKDKDGRIEAINKLKVDYFSSDLHRRIFKTIANMEKEQKNIDLTLVIQEMDNLGLKKDGDITKVSNIYTSLSSIATLSQHIERLLEGYRSNEFKKKMYKFSISDKPLDTDGVINELAKIIEDKQVEEATTITMQEWLLNEVSERIELDKPKPMGILTGYRDLDKILKGIVPGSLVTLLARSGIGKTTFSIELTKKIATRNEPVTYFTLEMPPEQIYLKIVLTEAKLNIDNFISITKHSGRVIEDISGASNKISSLDINFSQERNIDKIVNLINYYVRKKNVKVFFIDYLNIVGSNISTSNTDILYNEMTAQLKQVALKTGAIIFLIAQSNRAVDKQQDKRPNVKDIKDSSSIEQNSDYIIALYRNLDFNNPVKRKELNDKGDLSYTKPNADVNPECFELIVLKNRHTGQCGTVYLKYLSNLGYLNWPY</sequence>
<dbReference type="RefSeq" id="WP_111921660.1">
    <property type="nucleotide sequence ID" value="NZ_JAWEDD010000001.1"/>
</dbReference>
<dbReference type="InterPro" id="IPR036185">
    <property type="entry name" value="DNA_heli_DnaB-like_N_sf"/>
</dbReference>
<dbReference type="InterPro" id="IPR007694">
    <property type="entry name" value="DNA_helicase_DnaB-like_C"/>
</dbReference>
<evidence type="ECO:0000256" key="4">
    <source>
        <dbReference type="ARBA" id="ARBA00022801"/>
    </source>
</evidence>
<evidence type="ECO:0000256" key="6">
    <source>
        <dbReference type="ARBA" id="ARBA00022840"/>
    </source>
</evidence>
<dbReference type="Pfam" id="PF00772">
    <property type="entry name" value="DnaB"/>
    <property type="match status" value="1"/>
</dbReference>
<dbReference type="Gene3D" id="1.10.860.10">
    <property type="entry name" value="DNAb Helicase, Chain A"/>
    <property type="match status" value="1"/>
</dbReference>
<dbReference type="Proteomes" id="UP000250223">
    <property type="component" value="Unassembled WGS sequence"/>
</dbReference>
<keyword evidence="3" id="KW-0547">Nucleotide-binding</keyword>
<dbReference type="InterPro" id="IPR027417">
    <property type="entry name" value="P-loop_NTPase"/>
</dbReference>
<reference evidence="12 13" key="1">
    <citation type="submission" date="2018-06" db="EMBL/GenBank/DDBJ databases">
        <authorList>
            <consortium name="Pathogen Informatics"/>
            <person name="Doyle S."/>
        </authorList>
    </citation>
    <scope>NUCLEOTIDE SEQUENCE [LARGE SCALE GENOMIC DNA]</scope>
    <source>
        <strain evidence="12 13">NCTC13028</strain>
    </source>
</reference>
<evidence type="ECO:0000256" key="2">
    <source>
        <dbReference type="ARBA" id="ARBA00022705"/>
    </source>
</evidence>
<keyword evidence="8" id="KW-0413">Isomerase</keyword>
<organism evidence="12 13">
    <name type="scientific">Clostridium cochlearium</name>
    <dbReference type="NCBI Taxonomy" id="1494"/>
    <lineage>
        <taxon>Bacteria</taxon>
        <taxon>Bacillati</taxon>
        <taxon>Bacillota</taxon>
        <taxon>Clostridia</taxon>
        <taxon>Eubacteriales</taxon>
        <taxon>Clostridiaceae</taxon>
        <taxon>Clostridium</taxon>
    </lineage>
</organism>
<dbReference type="PROSITE" id="PS51199">
    <property type="entry name" value="SF4_HELICASE"/>
    <property type="match status" value="1"/>
</dbReference>
<keyword evidence="7" id="KW-0238">DNA-binding</keyword>
<evidence type="ECO:0000259" key="11">
    <source>
        <dbReference type="PROSITE" id="PS51199"/>
    </source>
</evidence>
<dbReference type="GO" id="GO:0006260">
    <property type="term" value="P:DNA replication"/>
    <property type="evidence" value="ECO:0007669"/>
    <property type="project" value="UniProtKB-KW"/>
</dbReference>
<dbReference type="GO" id="GO:0043139">
    <property type="term" value="F:5'-3' DNA helicase activity"/>
    <property type="evidence" value="ECO:0007669"/>
    <property type="project" value="UniProtKB-EC"/>
</dbReference>
<dbReference type="GO" id="GO:0005829">
    <property type="term" value="C:cytosol"/>
    <property type="evidence" value="ECO:0007669"/>
    <property type="project" value="TreeGrafter"/>
</dbReference>
<evidence type="ECO:0000313" key="13">
    <source>
        <dbReference type="Proteomes" id="UP000250223"/>
    </source>
</evidence>
<gene>
    <name evidence="12" type="primary">dnaB</name>
    <name evidence="12" type="ORF">NCTC13028_01993</name>
</gene>
<dbReference type="PANTHER" id="PTHR30153:SF2">
    <property type="entry name" value="REPLICATIVE DNA HELICASE"/>
    <property type="match status" value="1"/>
</dbReference>
<name>A0A2X2WHG4_CLOCO</name>
<keyword evidence="2" id="KW-0235">DNA replication</keyword>
<dbReference type="SUPFAM" id="SSF48024">
    <property type="entry name" value="N-terminal domain of DnaB helicase"/>
    <property type="match status" value="1"/>
</dbReference>
<evidence type="ECO:0000313" key="12">
    <source>
        <dbReference type="EMBL" id="SQB35485.1"/>
    </source>
</evidence>
<evidence type="ECO:0000256" key="3">
    <source>
        <dbReference type="ARBA" id="ARBA00022741"/>
    </source>
</evidence>
<dbReference type="InterPro" id="IPR016136">
    <property type="entry name" value="DNA_helicase_N/primase_C"/>
</dbReference>
<evidence type="ECO:0000256" key="10">
    <source>
        <dbReference type="ARBA" id="ARBA00048954"/>
    </source>
</evidence>
<evidence type="ECO:0000256" key="1">
    <source>
        <dbReference type="ARBA" id="ARBA00008428"/>
    </source>
</evidence>
<evidence type="ECO:0000256" key="9">
    <source>
        <dbReference type="ARBA" id="ARBA00044969"/>
    </source>
</evidence>
<keyword evidence="4 12" id="KW-0378">Hydrolase</keyword>
<comment type="catalytic activity">
    <reaction evidence="10">
        <text>ATP + H2O = ADP + phosphate + H(+)</text>
        <dbReference type="Rhea" id="RHEA:13065"/>
        <dbReference type="ChEBI" id="CHEBI:15377"/>
        <dbReference type="ChEBI" id="CHEBI:15378"/>
        <dbReference type="ChEBI" id="CHEBI:30616"/>
        <dbReference type="ChEBI" id="CHEBI:43474"/>
        <dbReference type="ChEBI" id="CHEBI:456216"/>
        <dbReference type="EC" id="5.6.2.3"/>
    </reaction>
</comment>
<dbReference type="EC" id="5.6.2.3" evidence="9"/>
<protein>
    <recommendedName>
        <fullName evidence="9">DNA 5'-3' helicase</fullName>
        <ecNumber evidence="9">5.6.2.3</ecNumber>
    </recommendedName>
</protein>
<dbReference type="GO" id="GO:0005524">
    <property type="term" value="F:ATP binding"/>
    <property type="evidence" value="ECO:0007669"/>
    <property type="project" value="UniProtKB-KW"/>
</dbReference>
<keyword evidence="5 12" id="KW-0347">Helicase</keyword>
<evidence type="ECO:0000256" key="5">
    <source>
        <dbReference type="ARBA" id="ARBA00022806"/>
    </source>
</evidence>
<dbReference type="AlphaFoldDB" id="A0A2X2WHG4"/>
<keyword evidence="6" id="KW-0067">ATP-binding</keyword>